<dbReference type="PANTHER" id="PTHR30388:SF6">
    <property type="entry name" value="XANTHINE DEHYDROGENASE SUBUNIT A-RELATED"/>
    <property type="match status" value="1"/>
</dbReference>
<accession>A0ABV0JMA3</accession>
<dbReference type="PANTHER" id="PTHR30388">
    <property type="entry name" value="ALDEHYDE OXIDOREDUCTASE MOLYBDENUM COFACTOR ASSEMBLY PROTEIN"/>
    <property type="match status" value="1"/>
</dbReference>
<reference evidence="3 4" key="1">
    <citation type="submission" date="2022-04" db="EMBL/GenBank/DDBJ databases">
        <title>Positive selection, recombination, and allopatry shape intraspecific diversity of widespread and dominant cyanobacteria.</title>
        <authorList>
            <person name="Wei J."/>
            <person name="Shu W."/>
            <person name="Hu C."/>
        </authorList>
    </citation>
    <scope>NUCLEOTIDE SEQUENCE [LARGE SCALE GENOMIC DNA]</scope>
    <source>
        <strain evidence="3 4">GB2-A5</strain>
    </source>
</reference>
<dbReference type="Gene3D" id="3.40.50.720">
    <property type="entry name" value="NAD(P)-binding Rossmann-like Domain"/>
    <property type="match status" value="1"/>
</dbReference>
<dbReference type="EMBL" id="JAMPKK010000015">
    <property type="protein sequence ID" value="MEP0864569.1"/>
    <property type="molecule type" value="Genomic_DNA"/>
</dbReference>
<dbReference type="InterPro" id="IPR027051">
    <property type="entry name" value="XdhC_Rossmann_dom"/>
</dbReference>
<dbReference type="InterPro" id="IPR052698">
    <property type="entry name" value="MoCofactor_Util/Proc"/>
</dbReference>
<gene>
    <name evidence="3" type="ORF">NDI37_08820</name>
</gene>
<evidence type="ECO:0000313" key="4">
    <source>
        <dbReference type="Proteomes" id="UP001442494"/>
    </source>
</evidence>
<dbReference type="Proteomes" id="UP001442494">
    <property type="component" value="Unassembled WGS sequence"/>
</dbReference>
<feature type="domain" description="XdhC- CoxI" evidence="1">
    <location>
        <begin position="13"/>
        <end position="75"/>
    </location>
</feature>
<dbReference type="RefSeq" id="WP_190421524.1">
    <property type="nucleotide sequence ID" value="NZ_JAMPKK010000015.1"/>
</dbReference>
<dbReference type="Pfam" id="PF02625">
    <property type="entry name" value="XdhC_CoxI"/>
    <property type="match status" value="1"/>
</dbReference>
<evidence type="ECO:0000259" key="2">
    <source>
        <dbReference type="Pfam" id="PF13478"/>
    </source>
</evidence>
<dbReference type="InterPro" id="IPR003777">
    <property type="entry name" value="XdhC_CoxI"/>
</dbReference>
<comment type="caution">
    <text evidence="3">The sequence shown here is derived from an EMBL/GenBank/DDBJ whole genome shotgun (WGS) entry which is preliminary data.</text>
</comment>
<evidence type="ECO:0000259" key="1">
    <source>
        <dbReference type="Pfam" id="PF02625"/>
    </source>
</evidence>
<proteinExistence type="predicted"/>
<feature type="domain" description="XdhC Rossmann" evidence="2">
    <location>
        <begin position="165"/>
        <end position="307"/>
    </location>
</feature>
<protein>
    <submittedName>
        <fullName evidence="3">XdhC family protein</fullName>
    </submittedName>
</protein>
<name>A0ABV0JMA3_9CYAN</name>
<organism evidence="3 4">
    <name type="scientific">Funiculus sociatus GB2-A5</name>
    <dbReference type="NCBI Taxonomy" id="2933946"/>
    <lineage>
        <taxon>Bacteria</taxon>
        <taxon>Bacillati</taxon>
        <taxon>Cyanobacteriota</taxon>
        <taxon>Cyanophyceae</taxon>
        <taxon>Coleofasciculales</taxon>
        <taxon>Coleofasciculaceae</taxon>
        <taxon>Funiculus</taxon>
    </lineage>
</organism>
<sequence length="338" mass="36237">MLYFYHQLAQSLQESPVAIATVTSIKGSVPREVGAKMIVFPNGQIIGTIGGGAGEAKVIKQALKVLETGEKQLVAIDLSGAPHRETQGVCGGIMQVWLERWSGTASITLVNKIMNVLKSGNSGALVTPFDVAKFPYLIHPYSVTASELELSETVFIEPLLYPPTLLIIGAGHVALALAKIAHLVGFQIVVQDDRAEFACVERFPQATAIVAQPIGEAILNLPQTSQLYAALVTRGYAQDLAALRILLQRQVKYIGMIGSERRVKTVYQLLQNEGISLKLLHKVYAPIGLDIGALTPEEIAVSICAELIKVRRGGSGLSLSEIMGAASAENSPLIQKCF</sequence>
<dbReference type="Pfam" id="PF13478">
    <property type="entry name" value="XdhC_C"/>
    <property type="match status" value="1"/>
</dbReference>
<evidence type="ECO:0000313" key="3">
    <source>
        <dbReference type="EMBL" id="MEP0864569.1"/>
    </source>
</evidence>
<keyword evidence="4" id="KW-1185">Reference proteome</keyword>